<dbReference type="InterPro" id="IPR000131">
    <property type="entry name" value="ATP_synth_F1_gsu"/>
</dbReference>
<evidence type="ECO:0000256" key="1">
    <source>
        <dbReference type="ARBA" id="ARBA00003456"/>
    </source>
</evidence>
<keyword evidence="5 10" id="KW-0375">Hydrogen ion transport</keyword>
<proteinExistence type="inferred from homology"/>
<evidence type="ECO:0000256" key="2">
    <source>
        <dbReference type="ARBA" id="ARBA00004170"/>
    </source>
</evidence>
<dbReference type="Gene3D" id="1.10.287.80">
    <property type="entry name" value="ATP synthase, gamma subunit, helix hairpin domain"/>
    <property type="match status" value="1"/>
</dbReference>
<dbReference type="CDD" id="cd12151">
    <property type="entry name" value="F1-ATPase_gamma"/>
    <property type="match status" value="1"/>
</dbReference>
<comment type="similarity">
    <text evidence="3 10">Belongs to the ATPase gamma chain family.</text>
</comment>
<dbReference type="InterPro" id="IPR035968">
    <property type="entry name" value="ATP_synth_F1_ATPase_gsu"/>
</dbReference>
<evidence type="ECO:0000256" key="5">
    <source>
        <dbReference type="ARBA" id="ARBA00022781"/>
    </source>
</evidence>
<dbReference type="RefSeq" id="WP_186855398.1">
    <property type="nucleotide sequence ID" value="NZ_JACOOY010000003.1"/>
</dbReference>
<evidence type="ECO:0000256" key="4">
    <source>
        <dbReference type="ARBA" id="ARBA00022448"/>
    </source>
</evidence>
<dbReference type="PANTHER" id="PTHR11693">
    <property type="entry name" value="ATP SYNTHASE GAMMA CHAIN"/>
    <property type="match status" value="1"/>
</dbReference>
<keyword evidence="4 10" id="KW-0813">Transport</keyword>
<organism evidence="11 12">
    <name type="scientific">Dorea hominis</name>
    <dbReference type="NCBI Taxonomy" id="2763040"/>
    <lineage>
        <taxon>Bacteria</taxon>
        <taxon>Bacillati</taxon>
        <taxon>Bacillota</taxon>
        <taxon>Clostridia</taxon>
        <taxon>Lachnospirales</taxon>
        <taxon>Lachnospiraceae</taxon>
        <taxon>Dorea</taxon>
    </lineage>
</organism>
<dbReference type="PROSITE" id="PS00153">
    <property type="entry name" value="ATPASE_GAMMA"/>
    <property type="match status" value="1"/>
</dbReference>
<dbReference type="PANTHER" id="PTHR11693:SF22">
    <property type="entry name" value="ATP SYNTHASE SUBUNIT GAMMA, MITOCHONDRIAL"/>
    <property type="match status" value="1"/>
</dbReference>
<keyword evidence="6 10" id="KW-0406">Ion transport</keyword>
<evidence type="ECO:0000256" key="3">
    <source>
        <dbReference type="ARBA" id="ARBA00007681"/>
    </source>
</evidence>
<accession>A0ABR7ESG0</accession>
<dbReference type="Proteomes" id="UP000647235">
    <property type="component" value="Unassembled WGS sequence"/>
</dbReference>
<keyword evidence="8 10" id="KW-0139">CF(1)</keyword>
<dbReference type="InterPro" id="IPR023632">
    <property type="entry name" value="ATP_synth_F1_gsu_CS"/>
</dbReference>
<dbReference type="NCBIfam" id="TIGR01146">
    <property type="entry name" value="ATPsyn_F1gamma"/>
    <property type="match status" value="1"/>
</dbReference>
<evidence type="ECO:0000256" key="6">
    <source>
        <dbReference type="ARBA" id="ARBA00023065"/>
    </source>
</evidence>
<name>A0ABR7ESG0_9FIRM</name>
<keyword evidence="10" id="KW-1003">Cell membrane</keyword>
<sequence>MSNAKEIKERMGSIQETKKITNAMYLISSSKMKQAKKKLSDTEPFFYRMQAEIARILRHVPDMHSQFFDQREEKKPEDRKIGYIVVTADKGLAGAYNHNVLRMVEEKIKGPGQHKLFVLGELGRQYFAKRTDVELDMSFRYTVQNPTLYRSRTITSEMIGQFRSGELDEVYVIYTRMVNAMQVETDTVKLLPLHKADFLPKETLNALADVYQEGMVFYPSTHSVMANIVPNYINGMIYGCLVESYCSEQNSRMQAMQNATDSATKMLDELNITYNRVRQADITQELTEVIGGANAQKRK</sequence>
<keyword evidence="9 10" id="KW-0066">ATP synthesis</keyword>
<gene>
    <name evidence="10 11" type="primary">atpG</name>
    <name evidence="11" type="ORF">H8S07_03095</name>
</gene>
<comment type="subunit">
    <text evidence="10">F-type ATPases have 2 components, CF(1) - the catalytic core - and CF(0) - the membrane proton channel. CF(1) has five subunits: alpha(3), beta(3), gamma(1), delta(1), epsilon(1). CF(0) has three main subunits: a, b and c.</text>
</comment>
<evidence type="ECO:0000313" key="12">
    <source>
        <dbReference type="Proteomes" id="UP000647235"/>
    </source>
</evidence>
<dbReference type="Pfam" id="PF00231">
    <property type="entry name" value="ATP-synt"/>
    <property type="match status" value="1"/>
</dbReference>
<dbReference type="SUPFAM" id="SSF52943">
    <property type="entry name" value="ATP synthase (F1-ATPase), gamma subunit"/>
    <property type="match status" value="1"/>
</dbReference>
<dbReference type="Gene3D" id="3.40.1380.10">
    <property type="match status" value="1"/>
</dbReference>
<evidence type="ECO:0000313" key="11">
    <source>
        <dbReference type="EMBL" id="MBC5664276.1"/>
    </source>
</evidence>
<dbReference type="HAMAP" id="MF_00815">
    <property type="entry name" value="ATP_synth_gamma_bact"/>
    <property type="match status" value="1"/>
</dbReference>
<evidence type="ECO:0000256" key="10">
    <source>
        <dbReference type="HAMAP-Rule" id="MF_00815"/>
    </source>
</evidence>
<evidence type="ECO:0000256" key="8">
    <source>
        <dbReference type="ARBA" id="ARBA00023196"/>
    </source>
</evidence>
<keyword evidence="12" id="KW-1185">Reference proteome</keyword>
<protein>
    <recommendedName>
        <fullName evidence="10">ATP synthase gamma chain</fullName>
    </recommendedName>
    <alternativeName>
        <fullName evidence="10">ATP synthase F1 sector gamma subunit</fullName>
    </alternativeName>
    <alternativeName>
        <fullName evidence="10">F-ATPase gamma subunit</fullName>
    </alternativeName>
</protein>
<comment type="subcellular location">
    <subcellularLocation>
        <location evidence="10">Cell membrane</location>
        <topology evidence="10">Peripheral membrane protein</topology>
    </subcellularLocation>
    <subcellularLocation>
        <location evidence="2">Membrane</location>
        <topology evidence="2">Peripheral membrane protein</topology>
    </subcellularLocation>
</comment>
<keyword evidence="7 10" id="KW-0472">Membrane</keyword>
<evidence type="ECO:0000256" key="9">
    <source>
        <dbReference type="ARBA" id="ARBA00023310"/>
    </source>
</evidence>
<dbReference type="EMBL" id="JACOOY010000003">
    <property type="protein sequence ID" value="MBC5664276.1"/>
    <property type="molecule type" value="Genomic_DNA"/>
</dbReference>
<evidence type="ECO:0000256" key="7">
    <source>
        <dbReference type="ARBA" id="ARBA00023136"/>
    </source>
</evidence>
<dbReference type="PRINTS" id="PR00126">
    <property type="entry name" value="ATPASEGAMMA"/>
</dbReference>
<comment type="function">
    <text evidence="1 10">Produces ATP from ADP in the presence of a proton gradient across the membrane. The gamma chain is believed to be important in regulating ATPase activity and the flow of protons through the CF(0) complex.</text>
</comment>
<reference evidence="11 12" key="1">
    <citation type="submission" date="2020-08" db="EMBL/GenBank/DDBJ databases">
        <title>Genome public.</title>
        <authorList>
            <person name="Liu C."/>
            <person name="Sun Q."/>
        </authorList>
    </citation>
    <scope>NUCLEOTIDE SEQUENCE [LARGE SCALE GENOMIC DNA]</scope>
    <source>
        <strain evidence="11 12">NSJ-36</strain>
    </source>
</reference>
<comment type="caution">
    <text evidence="11">The sequence shown here is derived from an EMBL/GenBank/DDBJ whole genome shotgun (WGS) entry which is preliminary data.</text>
</comment>